<evidence type="ECO:0000256" key="3">
    <source>
        <dbReference type="ARBA" id="ARBA00022741"/>
    </source>
</evidence>
<dbReference type="Pfam" id="PF00406">
    <property type="entry name" value="ADK"/>
    <property type="match status" value="1"/>
</dbReference>
<feature type="binding site" evidence="7">
    <location>
        <position position="233"/>
    </location>
    <ligand>
        <name>GTP</name>
        <dbReference type="ChEBI" id="CHEBI:37565"/>
    </ligand>
</feature>
<evidence type="ECO:0000256" key="7">
    <source>
        <dbReference type="HAMAP-Rule" id="MF_03169"/>
    </source>
</evidence>
<comment type="catalytic activity">
    <reaction evidence="7">
        <text>a ribonucleoside 5'-triphosphate + AMP = a ribonucleoside 5'-diphosphate + ADP</text>
        <dbReference type="Rhea" id="RHEA:13749"/>
        <dbReference type="ChEBI" id="CHEBI:57930"/>
        <dbReference type="ChEBI" id="CHEBI:61557"/>
        <dbReference type="ChEBI" id="CHEBI:456215"/>
        <dbReference type="ChEBI" id="CHEBI:456216"/>
        <dbReference type="EC" id="2.7.4.10"/>
    </reaction>
</comment>
<comment type="function">
    <text evidence="7">Involved in maintaining the homeostasis of cellular nucleotides by catalyzing the interconversion of nucleoside phosphates. Has GTP:AMP phosphotransferase and ITP:AMP phosphotransferase activities.</text>
</comment>
<sequence>MFSTNSSSTKLFVKNVVIFSDKTKSNRKADQNMLKVFRSIIMGAPGSGKGTISSRIIRDFSLPYLSVGDLLRDHMARGTEVGREAEQYIKNGKLVPDVVVNKLVINELTESYKEKPFLMDGYPRTVAQARELWSREALRPNSAINLVVPDDEIIERIKHRWIHRASGRTYHLLYNPPKTAGVDDVTGEPLVQREDDKEHVVMQRLLEYKKQSEVIIDFFREKGILENFVGRKSNEIYPKVELYLSQRIDRTVQ</sequence>
<dbReference type="Gene3D" id="3.40.50.300">
    <property type="entry name" value="P-loop containing nucleotide triphosphate hydrolases"/>
    <property type="match status" value="1"/>
</dbReference>
<name>A0A7R9MHM2_9ACAR</name>
<dbReference type="EC" id="2.7.4.10" evidence="7"/>
<dbReference type="InterPro" id="IPR028586">
    <property type="entry name" value="AK3/Ak4_mitochondrial"/>
</dbReference>
<dbReference type="GO" id="GO:0005524">
    <property type="term" value="F:ATP binding"/>
    <property type="evidence" value="ECO:0007669"/>
    <property type="project" value="InterPro"/>
</dbReference>
<comment type="similarity">
    <text evidence="7">Belongs to the adenylate kinase family. AK3 subfamily.</text>
</comment>
<dbReference type="GO" id="GO:0006172">
    <property type="term" value="P:ADP biosynthetic process"/>
    <property type="evidence" value="ECO:0007669"/>
    <property type="project" value="UniProtKB-UniRule"/>
</dbReference>
<dbReference type="GO" id="GO:0004017">
    <property type="term" value="F:AMP kinase activity"/>
    <property type="evidence" value="ECO:0007669"/>
    <property type="project" value="InterPro"/>
</dbReference>
<dbReference type="GO" id="GO:0046039">
    <property type="term" value="P:GTP metabolic process"/>
    <property type="evidence" value="ECO:0007669"/>
    <property type="project" value="UniProtKB-UniRule"/>
</dbReference>
<gene>
    <name evidence="9" type="ORF">ONB1V03_LOCUS16976</name>
</gene>
<dbReference type="SUPFAM" id="SSF52540">
    <property type="entry name" value="P-loop containing nucleoside triphosphate hydrolases"/>
    <property type="match status" value="1"/>
</dbReference>
<evidence type="ECO:0000256" key="5">
    <source>
        <dbReference type="ARBA" id="ARBA00023128"/>
    </source>
</evidence>
<dbReference type="GO" id="GO:0046033">
    <property type="term" value="P:AMP metabolic process"/>
    <property type="evidence" value="ECO:0007669"/>
    <property type="project" value="UniProtKB-UniRule"/>
</dbReference>
<proteinExistence type="inferred from homology"/>
<dbReference type="PROSITE" id="PS00113">
    <property type="entry name" value="ADENYLATE_KINASE"/>
    <property type="match status" value="1"/>
</dbReference>
<dbReference type="GO" id="GO:0005525">
    <property type="term" value="F:GTP binding"/>
    <property type="evidence" value="ECO:0007669"/>
    <property type="project" value="UniProtKB-KW"/>
</dbReference>
<dbReference type="HAMAP" id="MF_03169">
    <property type="entry name" value="Adenylate_kinase_AK3"/>
    <property type="match status" value="1"/>
</dbReference>
<feature type="binding site" evidence="7">
    <location>
        <position position="193"/>
    </location>
    <ligand>
        <name>AMP</name>
        <dbReference type="ChEBI" id="CHEBI:456215"/>
    </ligand>
</feature>
<dbReference type="InterPro" id="IPR007862">
    <property type="entry name" value="Adenylate_kinase_lid-dom"/>
</dbReference>
<keyword evidence="6 7" id="KW-0342">GTP-binding</keyword>
<evidence type="ECO:0000313" key="10">
    <source>
        <dbReference type="Proteomes" id="UP000728032"/>
    </source>
</evidence>
<feature type="region of interest" description="LID" evidence="7">
    <location>
        <begin position="159"/>
        <end position="196"/>
    </location>
</feature>
<comment type="subunit">
    <text evidence="7">Monomer.</text>
</comment>
<dbReference type="GO" id="GO:0005759">
    <property type="term" value="C:mitochondrial matrix"/>
    <property type="evidence" value="ECO:0007669"/>
    <property type="project" value="UniProtKB-SubCell"/>
</dbReference>
<dbReference type="EMBL" id="OC934957">
    <property type="protein sequence ID" value="CAD7660408.1"/>
    <property type="molecule type" value="Genomic_DNA"/>
</dbReference>
<keyword evidence="2 7" id="KW-0808">Transferase</keyword>
<evidence type="ECO:0000259" key="8">
    <source>
        <dbReference type="Pfam" id="PF05191"/>
    </source>
</evidence>
<dbReference type="PRINTS" id="PR00094">
    <property type="entry name" value="ADENYLTKNASE"/>
</dbReference>
<dbReference type="NCBIfam" id="TIGR01351">
    <property type="entry name" value="adk"/>
    <property type="match status" value="1"/>
</dbReference>
<dbReference type="InterPro" id="IPR006259">
    <property type="entry name" value="Adenyl_kin_sub"/>
</dbReference>
<feature type="binding site" evidence="7">
    <location>
        <begin position="46"/>
        <end position="51"/>
    </location>
    <ligand>
        <name>GTP</name>
        <dbReference type="ChEBI" id="CHEBI:37565"/>
    </ligand>
</feature>
<feature type="binding site" evidence="7">
    <location>
        <position position="72"/>
    </location>
    <ligand>
        <name>AMP</name>
        <dbReference type="ChEBI" id="CHEBI:456215"/>
    </ligand>
</feature>
<dbReference type="HAMAP" id="MF_00235">
    <property type="entry name" value="Adenylate_kinase_Adk"/>
    <property type="match status" value="1"/>
</dbReference>
<evidence type="ECO:0000256" key="2">
    <source>
        <dbReference type="ARBA" id="ARBA00022679"/>
    </source>
</evidence>
<keyword evidence="5 7" id="KW-0496">Mitochondrion</keyword>
<evidence type="ECO:0000256" key="4">
    <source>
        <dbReference type="ARBA" id="ARBA00022777"/>
    </source>
</evidence>
<evidence type="ECO:0000313" key="9">
    <source>
        <dbReference type="EMBL" id="CAD7660408.1"/>
    </source>
</evidence>
<dbReference type="GO" id="GO:0046041">
    <property type="term" value="P:ITP metabolic process"/>
    <property type="evidence" value="ECO:0007669"/>
    <property type="project" value="UniProtKB-UniRule"/>
</dbReference>
<comment type="caution">
    <text evidence="7">Lacks conserved residue(s) required for the propagation of feature annotation.</text>
</comment>
<keyword evidence="4 7" id="KW-0418">Kinase</keyword>
<dbReference type="InterPro" id="IPR033690">
    <property type="entry name" value="Adenylat_kinase_CS"/>
</dbReference>
<dbReference type="InterPro" id="IPR027417">
    <property type="entry name" value="P-loop_NTPase"/>
</dbReference>
<comment type="domain">
    <text evidence="7">Consists of three domains, a large central CORE domain and two small peripheral domains, NMPbind and LID, which undergo movements during catalysis. The LID domain closes over the site of phosphoryl transfer upon GTP binding. Assembling and dissambling the active center during each catalytic cycle provides an effective means to prevent GTP hydrolysis.</text>
</comment>
<feature type="domain" description="Adenylate kinase active site lid" evidence="8">
    <location>
        <begin position="160"/>
        <end position="195"/>
    </location>
</feature>
<dbReference type="PANTHER" id="PTHR23359">
    <property type="entry name" value="NUCLEOTIDE KINASE"/>
    <property type="match status" value="1"/>
</dbReference>
<dbReference type="AlphaFoldDB" id="A0A7R9MHM2"/>
<feature type="region of interest" description="NMPbind" evidence="7">
    <location>
        <begin position="66"/>
        <end position="95"/>
    </location>
</feature>
<reference evidence="9" key="1">
    <citation type="submission" date="2020-11" db="EMBL/GenBank/DDBJ databases">
        <authorList>
            <person name="Tran Van P."/>
        </authorList>
    </citation>
    <scope>NUCLEOTIDE SEQUENCE</scope>
</reference>
<dbReference type="InterPro" id="IPR000850">
    <property type="entry name" value="Adenylat/UMP-CMP_kin"/>
</dbReference>
<feature type="binding site" evidence="7">
    <location>
        <position position="204"/>
    </location>
    <ligand>
        <name>AMP</name>
        <dbReference type="ChEBI" id="CHEBI:456215"/>
    </ligand>
</feature>
<evidence type="ECO:0000256" key="6">
    <source>
        <dbReference type="ARBA" id="ARBA00023134"/>
    </source>
</evidence>
<keyword evidence="3 7" id="KW-0547">Nucleotide-binding</keyword>
<feature type="binding site" evidence="7">
    <location>
        <position position="128"/>
    </location>
    <ligand>
        <name>AMP</name>
        <dbReference type="ChEBI" id="CHEBI:456215"/>
    </ligand>
</feature>
<feature type="binding site" evidence="7">
    <location>
        <position position="160"/>
    </location>
    <ligand>
        <name>GTP</name>
        <dbReference type="ChEBI" id="CHEBI:37565"/>
    </ligand>
</feature>
<dbReference type="CDD" id="cd01428">
    <property type="entry name" value="ADK"/>
    <property type="match status" value="1"/>
</dbReference>
<feature type="binding site" evidence="7">
    <location>
        <begin position="93"/>
        <end position="95"/>
    </location>
    <ligand>
        <name>AMP</name>
        <dbReference type="ChEBI" id="CHEBI:456215"/>
    </ligand>
</feature>
<dbReference type="Pfam" id="PF05191">
    <property type="entry name" value="ADK_lid"/>
    <property type="match status" value="1"/>
</dbReference>
<keyword evidence="10" id="KW-1185">Reference proteome</keyword>
<dbReference type="FunFam" id="3.40.50.300:FF:000106">
    <property type="entry name" value="Adenylate kinase mitochondrial"/>
    <property type="match status" value="1"/>
</dbReference>
<dbReference type="EMBL" id="CAJPVJ010020132">
    <property type="protein sequence ID" value="CAG2177546.1"/>
    <property type="molecule type" value="Genomic_DNA"/>
</dbReference>
<dbReference type="GO" id="GO:0046899">
    <property type="term" value="F:nucleoside triphosphate adenylate kinase activity"/>
    <property type="evidence" value="ECO:0007669"/>
    <property type="project" value="UniProtKB-UniRule"/>
</dbReference>
<organism evidence="9">
    <name type="scientific">Oppiella nova</name>
    <dbReference type="NCBI Taxonomy" id="334625"/>
    <lineage>
        <taxon>Eukaryota</taxon>
        <taxon>Metazoa</taxon>
        <taxon>Ecdysozoa</taxon>
        <taxon>Arthropoda</taxon>
        <taxon>Chelicerata</taxon>
        <taxon>Arachnida</taxon>
        <taxon>Acari</taxon>
        <taxon>Acariformes</taxon>
        <taxon>Sarcoptiformes</taxon>
        <taxon>Oribatida</taxon>
        <taxon>Brachypylina</taxon>
        <taxon>Oppioidea</taxon>
        <taxon>Oppiidae</taxon>
        <taxon>Oppiella</taxon>
    </lineage>
</organism>
<comment type="subcellular location">
    <subcellularLocation>
        <location evidence="1 7">Mitochondrion matrix</location>
    </subcellularLocation>
</comment>
<dbReference type="Proteomes" id="UP000728032">
    <property type="component" value="Unassembled WGS sequence"/>
</dbReference>
<evidence type="ECO:0000256" key="1">
    <source>
        <dbReference type="ARBA" id="ARBA00004305"/>
    </source>
</evidence>
<accession>A0A7R9MHM2</accession>
<dbReference type="OrthoDB" id="439792at2759"/>
<protein>
    <recommendedName>
        <fullName evidence="7">GTP:AMP phosphotransferase, mitochondrial</fullName>
        <ecNumber evidence="7">2.7.4.10</ecNumber>
    </recommendedName>
    <alternativeName>
        <fullName evidence="7">Adenylate kinase 3</fullName>
        <shortName evidence="7">AK 3</shortName>
    </alternativeName>
</protein>